<dbReference type="CDD" id="cd05015">
    <property type="entry name" value="SIS_PGI_1"/>
    <property type="match status" value="1"/>
</dbReference>
<keyword evidence="1" id="KW-0312">Gluconeogenesis</keyword>
<dbReference type="GO" id="GO:0004347">
    <property type="term" value="F:glucose-6-phosphate isomerase activity"/>
    <property type="evidence" value="ECO:0007669"/>
    <property type="project" value="UniProtKB-EC"/>
</dbReference>
<dbReference type="Pfam" id="PF00342">
    <property type="entry name" value="PGI"/>
    <property type="match status" value="1"/>
</dbReference>
<dbReference type="GO" id="GO:0051156">
    <property type="term" value="P:glucose 6-phosphate metabolic process"/>
    <property type="evidence" value="ECO:0007669"/>
    <property type="project" value="TreeGrafter"/>
</dbReference>
<dbReference type="PANTHER" id="PTHR11469:SF1">
    <property type="entry name" value="GLUCOSE-6-PHOSPHATE ISOMERASE"/>
    <property type="match status" value="1"/>
</dbReference>
<evidence type="ECO:0000256" key="3">
    <source>
        <dbReference type="ARBA" id="ARBA00023235"/>
    </source>
</evidence>
<organism evidence="4">
    <name type="scientific">hydrothermal vent metagenome</name>
    <dbReference type="NCBI Taxonomy" id="652676"/>
    <lineage>
        <taxon>unclassified sequences</taxon>
        <taxon>metagenomes</taxon>
        <taxon>ecological metagenomes</taxon>
    </lineage>
</organism>
<dbReference type="GO" id="GO:0006096">
    <property type="term" value="P:glycolytic process"/>
    <property type="evidence" value="ECO:0007669"/>
    <property type="project" value="UniProtKB-KW"/>
</dbReference>
<dbReference type="EC" id="5.3.1.9" evidence="4"/>
<reference evidence="4" key="1">
    <citation type="submission" date="2018-06" db="EMBL/GenBank/DDBJ databases">
        <authorList>
            <person name="Zhirakovskaya E."/>
        </authorList>
    </citation>
    <scope>NUCLEOTIDE SEQUENCE</scope>
</reference>
<accession>A0A3B0TSD6</accession>
<keyword evidence="2" id="KW-0324">Glycolysis</keyword>
<dbReference type="SUPFAM" id="SSF53697">
    <property type="entry name" value="SIS domain"/>
    <property type="match status" value="1"/>
</dbReference>
<dbReference type="EMBL" id="UOEN01000370">
    <property type="protein sequence ID" value="VAW17372.1"/>
    <property type="molecule type" value="Genomic_DNA"/>
</dbReference>
<dbReference type="GO" id="GO:0097367">
    <property type="term" value="F:carbohydrate derivative binding"/>
    <property type="evidence" value="ECO:0007669"/>
    <property type="project" value="InterPro"/>
</dbReference>
<dbReference type="PANTHER" id="PTHR11469">
    <property type="entry name" value="GLUCOSE-6-PHOSPHATE ISOMERASE"/>
    <property type="match status" value="1"/>
</dbReference>
<evidence type="ECO:0000256" key="2">
    <source>
        <dbReference type="ARBA" id="ARBA00023152"/>
    </source>
</evidence>
<evidence type="ECO:0000256" key="1">
    <source>
        <dbReference type="ARBA" id="ARBA00022432"/>
    </source>
</evidence>
<name>A0A3B0TSD6_9ZZZZ</name>
<protein>
    <submittedName>
        <fullName evidence="4">Glucose-6-phosphate isomerase</fullName>
        <ecNumber evidence="4">5.3.1.9</ecNumber>
    </submittedName>
</protein>
<dbReference type="AlphaFoldDB" id="A0A3B0TSD6"/>
<proteinExistence type="predicted"/>
<gene>
    <name evidence="4" type="ORF">MNBD_BACTEROID05-243</name>
</gene>
<dbReference type="GO" id="GO:0048029">
    <property type="term" value="F:monosaccharide binding"/>
    <property type="evidence" value="ECO:0007669"/>
    <property type="project" value="TreeGrafter"/>
</dbReference>
<keyword evidence="3 4" id="KW-0413">Isomerase</keyword>
<dbReference type="InterPro" id="IPR035476">
    <property type="entry name" value="SIS_PGI_1"/>
</dbReference>
<evidence type="ECO:0000313" key="4">
    <source>
        <dbReference type="EMBL" id="VAW17372.1"/>
    </source>
</evidence>
<dbReference type="Gene3D" id="3.40.50.10490">
    <property type="entry name" value="Glucose-6-phosphate isomerase like protein, domain 1"/>
    <property type="match status" value="2"/>
</dbReference>
<sequence>MKEIEFTYKDALVSWNEMENTAGNLSLYTEHLSDVAKEASKKKINYEEAESSINLPFDLEAQKSVMEVVERTRTNFLKYIIVVGIGGSNLGTKAVIDGLRGTVDSFLEASKETPKIIFVDTTSPKLLEGIRKILEENVETPEEVIVNIISKSGTTTETIANFEIVYSFLKERFKGDGVVEKRVVVTTDYGSKLWRQASERGFELLTIPKNVGGRYSVFSMVGLFPLVLAGVNVEQLLEGARIMVGRCVKKEVSENPALASAVLVYLHNQKGISINNTFFFNPHLESVGRWYRQLMGESIGKKYGVDGSEVNAGITPIVSIGSTDLHSMAQLYLGGPRDKFTTFVYAHGNSKEIVVPTGLVFPELIEGIEGKELSGIMNAIFDGVKEAYKKNGLPSAEVILENTNEYTLGQFLQLKMLEMMYLARLLGVNAFDQPNVEDYKKETKKILLENR</sequence>
<dbReference type="InterPro" id="IPR046348">
    <property type="entry name" value="SIS_dom_sf"/>
</dbReference>
<dbReference type="GO" id="GO:0005829">
    <property type="term" value="C:cytosol"/>
    <property type="evidence" value="ECO:0007669"/>
    <property type="project" value="TreeGrafter"/>
</dbReference>
<dbReference type="PROSITE" id="PS51463">
    <property type="entry name" value="P_GLUCOSE_ISOMERASE_3"/>
    <property type="match status" value="1"/>
</dbReference>
<dbReference type="InterPro" id="IPR001672">
    <property type="entry name" value="G6P_Isomerase"/>
</dbReference>
<dbReference type="PRINTS" id="PR00662">
    <property type="entry name" value="G6PISOMERASE"/>
</dbReference>
<dbReference type="GO" id="GO:0006094">
    <property type="term" value="P:gluconeogenesis"/>
    <property type="evidence" value="ECO:0007669"/>
    <property type="project" value="UniProtKB-KW"/>
</dbReference>